<comment type="caution">
    <text evidence="3">The sequence shown here is derived from an EMBL/GenBank/DDBJ whole genome shotgun (WGS) entry which is preliminary data.</text>
</comment>
<dbReference type="SMART" id="SM00516">
    <property type="entry name" value="SEC14"/>
    <property type="match status" value="1"/>
</dbReference>
<evidence type="ECO:0000313" key="4">
    <source>
        <dbReference type="Proteomes" id="UP000311919"/>
    </source>
</evidence>
<reference evidence="3 4" key="1">
    <citation type="submission" date="2019-03" db="EMBL/GenBank/DDBJ databases">
        <title>An improved genome assembly of the fluke Schistosoma japonicum.</title>
        <authorList>
            <person name="Hu W."/>
            <person name="Luo F."/>
            <person name="Yin M."/>
            <person name="Mo X."/>
            <person name="Sun C."/>
            <person name="Wu Q."/>
            <person name="Zhu B."/>
            <person name="Xiang M."/>
            <person name="Wang J."/>
            <person name="Wang Y."/>
            <person name="Zhang T."/>
            <person name="Xu B."/>
            <person name="Zheng H."/>
            <person name="Feng Z."/>
        </authorList>
    </citation>
    <scope>NUCLEOTIDE SEQUENCE [LARGE SCALE GENOMIC DNA]</scope>
    <source>
        <strain evidence="3">HuSjv2</strain>
        <tissue evidence="3">Worms</tissue>
    </source>
</reference>
<dbReference type="PROSITE" id="PS50191">
    <property type="entry name" value="CRAL_TRIO"/>
    <property type="match status" value="1"/>
</dbReference>
<dbReference type="Pfam" id="PF00650">
    <property type="entry name" value="CRAL_TRIO"/>
    <property type="match status" value="1"/>
</dbReference>
<dbReference type="InterPro" id="IPR001251">
    <property type="entry name" value="CRAL-TRIO_dom"/>
</dbReference>
<gene>
    <name evidence="3" type="ORF">EWB00_007302</name>
</gene>
<dbReference type="CDD" id="cd00170">
    <property type="entry name" value="SEC14"/>
    <property type="match status" value="1"/>
</dbReference>
<feature type="region of interest" description="Disordered" evidence="1">
    <location>
        <begin position="1"/>
        <end position="20"/>
    </location>
</feature>
<dbReference type="InterPro" id="IPR052578">
    <property type="entry name" value="PI_Transfer_CRAL-TRIO"/>
</dbReference>
<sequence>MSKKSSSKTSIGGKSSTNDLTPEQIKSLKAELYQLAKNNLKPLPMEPDFATCDDTLTRFLVARNYVRQIGFDREGRPVMYACFAQCQTLKNSPDDVICHMVYLIEHAKRSIQTSVNNMIFIIDCTGFTLSCCNLKIGKKFIHTFANCYPEVLYQFILINHSRLFHSIWRTIKCFIDPNTVKKVKLLRKDKFYSLFNKMFNNETVQWLLDEITLNQKDLTEIQLKFWQYNTIQSNIHDPRGTQQYIQQYIEPLNKLLQLNKQWNKLDYHNLSINVHMPHPNIMDCINHTLKLTNIKQLYNEMNINLHNNEQINENTTEISDESEE</sequence>
<evidence type="ECO:0000256" key="1">
    <source>
        <dbReference type="SAM" id="MobiDB-lite"/>
    </source>
</evidence>
<dbReference type="OrthoDB" id="75724at2759"/>
<dbReference type="Gene3D" id="3.40.525.10">
    <property type="entry name" value="CRAL-TRIO lipid binding domain"/>
    <property type="match status" value="1"/>
</dbReference>
<dbReference type="PANTHER" id="PTHR45824">
    <property type="entry name" value="GH16843P"/>
    <property type="match status" value="1"/>
</dbReference>
<accession>A0A4Z2CV53</accession>
<dbReference type="STRING" id="6182.A0A4Z2CV53"/>
<dbReference type="Proteomes" id="UP000311919">
    <property type="component" value="Unassembled WGS sequence"/>
</dbReference>
<keyword evidence="4" id="KW-1185">Reference proteome</keyword>
<name>A0A4Z2CV53_SCHJA</name>
<dbReference type="EMBL" id="SKCS01000415">
    <property type="protein sequence ID" value="TNN08097.1"/>
    <property type="molecule type" value="Genomic_DNA"/>
</dbReference>
<dbReference type="AlphaFoldDB" id="A0A4Z2CV53"/>
<proteinExistence type="predicted"/>
<organism evidence="3 4">
    <name type="scientific">Schistosoma japonicum</name>
    <name type="common">Blood fluke</name>
    <dbReference type="NCBI Taxonomy" id="6182"/>
    <lineage>
        <taxon>Eukaryota</taxon>
        <taxon>Metazoa</taxon>
        <taxon>Spiralia</taxon>
        <taxon>Lophotrochozoa</taxon>
        <taxon>Platyhelminthes</taxon>
        <taxon>Trematoda</taxon>
        <taxon>Digenea</taxon>
        <taxon>Strigeidida</taxon>
        <taxon>Schistosomatoidea</taxon>
        <taxon>Schistosomatidae</taxon>
        <taxon>Schistosoma</taxon>
    </lineage>
</organism>
<dbReference type="SUPFAM" id="SSF52087">
    <property type="entry name" value="CRAL/TRIO domain"/>
    <property type="match status" value="1"/>
</dbReference>
<evidence type="ECO:0000313" key="3">
    <source>
        <dbReference type="EMBL" id="TNN08097.1"/>
    </source>
</evidence>
<dbReference type="GO" id="GO:0008526">
    <property type="term" value="F:phosphatidylinositol transfer activity"/>
    <property type="evidence" value="ECO:0007669"/>
    <property type="project" value="TreeGrafter"/>
</dbReference>
<feature type="compositionally biased region" description="Low complexity" evidence="1">
    <location>
        <begin position="7"/>
        <end position="17"/>
    </location>
</feature>
<evidence type="ECO:0000259" key="2">
    <source>
        <dbReference type="PROSITE" id="PS50191"/>
    </source>
</evidence>
<dbReference type="PANTHER" id="PTHR45824:SF29">
    <property type="entry name" value="GH16843P"/>
    <property type="match status" value="1"/>
</dbReference>
<protein>
    <submittedName>
        <fullName evidence="3">CRAL-TRIO domain-containing protein</fullName>
    </submittedName>
</protein>
<dbReference type="InterPro" id="IPR036865">
    <property type="entry name" value="CRAL-TRIO_dom_sf"/>
</dbReference>
<feature type="domain" description="CRAL-TRIO" evidence="2">
    <location>
        <begin position="53"/>
        <end position="220"/>
    </location>
</feature>